<evidence type="ECO:0000256" key="1">
    <source>
        <dbReference type="SAM" id="MobiDB-lite"/>
    </source>
</evidence>
<reference evidence="2 3" key="1">
    <citation type="submission" date="2017-11" db="EMBL/GenBank/DDBJ databases">
        <title>De novo assembly and phasing of dikaryotic genomes from two isolates of Puccinia coronata f. sp. avenae, the causal agent of oat crown rust.</title>
        <authorList>
            <person name="Miller M.E."/>
            <person name="Zhang Y."/>
            <person name="Omidvar V."/>
            <person name="Sperschneider J."/>
            <person name="Schwessinger B."/>
            <person name="Raley C."/>
            <person name="Palmer J.M."/>
            <person name="Garnica D."/>
            <person name="Upadhyaya N."/>
            <person name="Rathjen J."/>
            <person name="Taylor J.M."/>
            <person name="Park R.F."/>
            <person name="Dodds P.N."/>
            <person name="Hirsch C.D."/>
            <person name="Kianian S.F."/>
            <person name="Figueroa M."/>
        </authorList>
    </citation>
    <scope>NUCLEOTIDE SEQUENCE [LARGE SCALE GENOMIC DNA]</scope>
    <source>
        <strain evidence="2">12SD80</strain>
    </source>
</reference>
<feature type="compositionally biased region" description="Polar residues" evidence="1">
    <location>
        <begin position="67"/>
        <end position="81"/>
    </location>
</feature>
<gene>
    <name evidence="2" type="ORF">PCASD_17889</name>
</gene>
<feature type="compositionally biased region" description="Basic and acidic residues" evidence="1">
    <location>
        <begin position="56"/>
        <end position="66"/>
    </location>
</feature>
<name>A0A2N5U922_9BASI</name>
<feature type="region of interest" description="Disordered" evidence="1">
    <location>
        <begin position="1"/>
        <end position="87"/>
    </location>
</feature>
<evidence type="ECO:0000313" key="2">
    <source>
        <dbReference type="EMBL" id="PLW34252.1"/>
    </source>
</evidence>
<dbReference type="Proteomes" id="UP000235392">
    <property type="component" value="Unassembled WGS sequence"/>
</dbReference>
<feature type="compositionally biased region" description="Polar residues" evidence="1">
    <location>
        <begin position="33"/>
        <end position="48"/>
    </location>
</feature>
<dbReference type="AlphaFoldDB" id="A0A2N5U922"/>
<proteinExistence type="predicted"/>
<dbReference type="EMBL" id="PGCI01000201">
    <property type="protein sequence ID" value="PLW34252.1"/>
    <property type="molecule type" value="Genomic_DNA"/>
</dbReference>
<evidence type="ECO:0000313" key="3">
    <source>
        <dbReference type="Proteomes" id="UP000235392"/>
    </source>
</evidence>
<sequence>METLHILCPPSEDTPDQLPSAQPPKRSKAATAKPTTIVSQPLTRNASKGSLPVTKADSHPTPESKKITSSLPTRKASTSKTVPHGTPVVSTSAQVCPFYFVGPYNWPSFSRKPKNVRKPVMIVPMSKRRLLKKEWTSLPSDDVGHSDADIMV</sequence>
<organism evidence="2 3">
    <name type="scientific">Puccinia coronata f. sp. avenae</name>
    <dbReference type="NCBI Taxonomy" id="200324"/>
    <lineage>
        <taxon>Eukaryota</taxon>
        <taxon>Fungi</taxon>
        <taxon>Dikarya</taxon>
        <taxon>Basidiomycota</taxon>
        <taxon>Pucciniomycotina</taxon>
        <taxon>Pucciniomycetes</taxon>
        <taxon>Pucciniales</taxon>
        <taxon>Pucciniaceae</taxon>
        <taxon>Puccinia</taxon>
    </lineage>
</organism>
<protein>
    <submittedName>
        <fullName evidence="2">Uncharacterized protein</fullName>
    </submittedName>
</protein>
<accession>A0A2N5U922</accession>
<comment type="caution">
    <text evidence="2">The sequence shown here is derived from an EMBL/GenBank/DDBJ whole genome shotgun (WGS) entry which is preliminary data.</text>
</comment>